<protein>
    <submittedName>
        <fullName evidence="1">Uncharacterized protein</fullName>
    </submittedName>
</protein>
<dbReference type="EMBL" id="HACG01040283">
    <property type="protein sequence ID" value="CEK87148.1"/>
    <property type="molecule type" value="Transcribed_RNA"/>
</dbReference>
<sequence>MRFINGICYNKLLIVSLHETLSDFYAQQQRPHFQISKLKSCTSNRFSFSRLQMAACFMGFS</sequence>
<dbReference type="AlphaFoldDB" id="A0A0B7B272"/>
<accession>A0A0B7B272</accession>
<reference evidence="1" key="1">
    <citation type="submission" date="2014-12" db="EMBL/GenBank/DDBJ databases">
        <title>Insight into the proteome of Arion vulgaris.</title>
        <authorList>
            <person name="Aradska J."/>
            <person name="Bulat T."/>
            <person name="Smidak R."/>
            <person name="Sarate P."/>
            <person name="Gangsoo J."/>
            <person name="Sialana F."/>
            <person name="Bilban M."/>
            <person name="Lubec G."/>
        </authorList>
    </citation>
    <scope>NUCLEOTIDE SEQUENCE</scope>
    <source>
        <tissue evidence="1">Skin</tissue>
    </source>
</reference>
<name>A0A0B7B272_9EUPU</name>
<proteinExistence type="predicted"/>
<evidence type="ECO:0000313" key="1">
    <source>
        <dbReference type="EMBL" id="CEK87148.1"/>
    </source>
</evidence>
<organism evidence="1">
    <name type="scientific">Arion vulgaris</name>
    <dbReference type="NCBI Taxonomy" id="1028688"/>
    <lineage>
        <taxon>Eukaryota</taxon>
        <taxon>Metazoa</taxon>
        <taxon>Spiralia</taxon>
        <taxon>Lophotrochozoa</taxon>
        <taxon>Mollusca</taxon>
        <taxon>Gastropoda</taxon>
        <taxon>Heterobranchia</taxon>
        <taxon>Euthyneura</taxon>
        <taxon>Panpulmonata</taxon>
        <taxon>Eupulmonata</taxon>
        <taxon>Stylommatophora</taxon>
        <taxon>Helicina</taxon>
        <taxon>Arionoidea</taxon>
        <taxon>Arionidae</taxon>
        <taxon>Arion</taxon>
    </lineage>
</organism>
<gene>
    <name evidence="1" type="primary">ORF157680</name>
</gene>